<evidence type="ECO:0000313" key="2">
    <source>
        <dbReference type="EMBL" id="KAE8941671.1"/>
    </source>
</evidence>
<dbReference type="Proteomes" id="UP000440732">
    <property type="component" value="Unassembled WGS sequence"/>
</dbReference>
<accession>A0A6A4DH62</accession>
<evidence type="ECO:0000313" key="12">
    <source>
        <dbReference type="Proteomes" id="UP000440367"/>
    </source>
</evidence>
<reference evidence="9 10" key="1">
    <citation type="submission" date="2018-08" db="EMBL/GenBank/DDBJ databases">
        <title>Genomic investigation of the strawberry pathogen Phytophthora fragariae indicates pathogenicity is determined by transcriptional variation in three key races.</title>
        <authorList>
            <person name="Adams T.M."/>
            <person name="Armitage A.D."/>
            <person name="Sobczyk M.K."/>
            <person name="Bates H.J."/>
            <person name="Dunwell J.M."/>
            <person name="Nellist C.F."/>
            <person name="Harrison R.J."/>
        </authorList>
    </citation>
    <scope>NUCLEOTIDE SEQUENCE [LARGE SCALE GENOMIC DNA]</scope>
    <source>
        <strain evidence="8 11">A4</strain>
        <strain evidence="7 12">BC-1</strain>
        <strain evidence="6 10">NOV-27</strain>
        <strain evidence="5 13">NOV-5</strain>
        <strain evidence="4 14">NOV-71</strain>
        <strain evidence="2 9">NOV-9</strain>
        <strain evidence="3 15">SCRP245</strain>
    </source>
</reference>
<dbReference type="EMBL" id="QXGB01000312">
    <property type="protein sequence ID" value="KAE9219916.1"/>
    <property type="molecule type" value="Genomic_DNA"/>
</dbReference>
<gene>
    <name evidence="8" type="ORF">PF001_g12240</name>
    <name evidence="7" type="ORF">PF002_g5339</name>
    <name evidence="6" type="ORF">PF005_g7686</name>
    <name evidence="5" type="ORF">PF006_g13636</name>
    <name evidence="4" type="ORF">PF007_g12474</name>
    <name evidence="2" type="ORF">PF009_g8544</name>
    <name evidence="3" type="ORF">PF011_g12177</name>
</gene>
<feature type="signal peptide" evidence="1">
    <location>
        <begin position="1"/>
        <end position="21"/>
    </location>
</feature>
<comment type="caution">
    <text evidence="8">The sequence shown here is derived from an EMBL/GenBank/DDBJ whole genome shotgun (WGS) entry which is preliminary data.</text>
</comment>
<evidence type="ECO:0000313" key="9">
    <source>
        <dbReference type="Proteomes" id="UP000429523"/>
    </source>
</evidence>
<evidence type="ECO:0000313" key="10">
    <source>
        <dbReference type="Proteomes" id="UP000433483"/>
    </source>
</evidence>
<evidence type="ECO:0000313" key="6">
    <source>
        <dbReference type="EMBL" id="KAE9219916.1"/>
    </source>
</evidence>
<evidence type="ECO:0000313" key="15">
    <source>
        <dbReference type="Proteomes" id="UP000460718"/>
    </source>
</evidence>
<proteinExistence type="predicted"/>
<sequence length="68" mass="7650">MKSLFLLEQLLFFSSLSTVDSVSFTSTVCTSALVSHRLNRPEFFTVITSSTDRTTGEHDFCVKPHVHI</sequence>
<evidence type="ECO:0000313" key="14">
    <source>
        <dbReference type="Proteomes" id="UP000441208"/>
    </source>
</evidence>
<evidence type="ECO:0000313" key="11">
    <source>
        <dbReference type="Proteomes" id="UP000437068"/>
    </source>
</evidence>
<evidence type="ECO:0000256" key="1">
    <source>
        <dbReference type="SAM" id="SignalP"/>
    </source>
</evidence>
<evidence type="ECO:0000313" key="3">
    <source>
        <dbReference type="EMBL" id="KAE9005113.1"/>
    </source>
</evidence>
<dbReference type="Proteomes" id="UP000437068">
    <property type="component" value="Unassembled WGS sequence"/>
</dbReference>
<evidence type="ECO:0000313" key="7">
    <source>
        <dbReference type="EMBL" id="KAE9249352.1"/>
    </source>
</evidence>
<dbReference type="EMBL" id="QXGA01000818">
    <property type="protein sequence ID" value="KAE9139960.1"/>
    <property type="molecule type" value="Genomic_DNA"/>
</dbReference>
<dbReference type="Proteomes" id="UP000440367">
    <property type="component" value="Unassembled WGS sequence"/>
</dbReference>
<keyword evidence="10" id="KW-1185">Reference proteome</keyword>
<dbReference type="EMBL" id="QXGD01000173">
    <property type="protein sequence ID" value="KAE9249352.1"/>
    <property type="molecule type" value="Genomic_DNA"/>
</dbReference>
<feature type="chain" id="PRO_5036167362" description="Secreted protein" evidence="1">
    <location>
        <begin position="22"/>
        <end position="68"/>
    </location>
</feature>
<evidence type="ECO:0000313" key="4">
    <source>
        <dbReference type="EMBL" id="KAE9108884.1"/>
    </source>
</evidence>
<protein>
    <recommendedName>
        <fullName evidence="16">Secreted protein</fullName>
    </recommendedName>
</protein>
<keyword evidence="1" id="KW-0732">Signal</keyword>
<dbReference type="Proteomes" id="UP000433483">
    <property type="component" value="Unassembled WGS sequence"/>
</dbReference>
<evidence type="ECO:0000313" key="13">
    <source>
        <dbReference type="Proteomes" id="UP000440732"/>
    </source>
</evidence>
<evidence type="ECO:0000313" key="8">
    <source>
        <dbReference type="EMBL" id="KAE9306191.1"/>
    </source>
</evidence>
<evidence type="ECO:0000313" key="5">
    <source>
        <dbReference type="EMBL" id="KAE9139960.1"/>
    </source>
</evidence>
<evidence type="ECO:0008006" key="16">
    <source>
        <dbReference type="Google" id="ProtNLM"/>
    </source>
</evidence>
<dbReference type="AlphaFoldDB" id="A0A6A4DH62"/>
<dbReference type="EMBL" id="QXGF01000348">
    <property type="protein sequence ID" value="KAE8941671.1"/>
    <property type="molecule type" value="Genomic_DNA"/>
</dbReference>
<dbReference type="Proteomes" id="UP000429523">
    <property type="component" value="Unassembled WGS sequence"/>
</dbReference>
<dbReference type="EMBL" id="QXGE01000673">
    <property type="protein sequence ID" value="KAE9306191.1"/>
    <property type="molecule type" value="Genomic_DNA"/>
</dbReference>
<dbReference type="Proteomes" id="UP000441208">
    <property type="component" value="Unassembled WGS sequence"/>
</dbReference>
<dbReference type="Proteomes" id="UP000460718">
    <property type="component" value="Unassembled WGS sequence"/>
</dbReference>
<organism evidence="8 11">
    <name type="scientific">Phytophthora fragariae</name>
    <dbReference type="NCBI Taxonomy" id="53985"/>
    <lineage>
        <taxon>Eukaryota</taxon>
        <taxon>Sar</taxon>
        <taxon>Stramenopiles</taxon>
        <taxon>Oomycota</taxon>
        <taxon>Peronosporomycetes</taxon>
        <taxon>Peronosporales</taxon>
        <taxon>Peronosporaceae</taxon>
        <taxon>Phytophthora</taxon>
    </lineage>
</organism>
<dbReference type="EMBL" id="QXFW01000699">
    <property type="protein sequence ID" value="KAE9005113.1"/>
    <property type="molecule type" value="Genomic_DNA"/>
</dbReference>
<dbReference type="EMBL" id="QXFZ01000658">
    <property type="protein sequence ID" value="KAE9108884.1"/>
    <property type="molecule type" value="Genomic_DNA"/>
</dbReference>
<name>A0A6A4DH62_9STRA</name>